<keyword evidence="2 4" id="KW-0689">Ribosomal protein</keyword>
<dbReference type="RefSeq" id="WP_407640962.1">
    <property type="nucleotide sequence ID" value="NZ_FOKY01000004.1"/>
</dbReference>
<evidence type="ECO:0000313" key="7">
    <source>
        <dbReference type="EMBL" id="SFB78534.1"/>
    </source>
</evidence>
<dbReference type="InterPro" id="IPR001648">
    <property type="entry name" value="Ribosomal_bS18"/>
</dbReference>
<evidence type="ECO:0000313" key="8">
    <source>
        <dbReference type="Proteomes" id="UP000240042"/>
    </source>
</evidence>
<dbReference type="InterPro" id="IPR036870">
    <property type="entry name" value="Ribosomal_bS18_sf"/>
</dbReference>
<dbReference type="HAMAP" id="MF_00270">
    <property type="entry name" value="Ribosomal_bS18"/>
    <property type="match status" value="1"/>
</dbReference>
<keyword evidence="3 4" id="KW-0687">Ribonucleoprotein</keyword>
<dbReference type="Gene3D" id="4.10.640.10">
    <property type="entry name" value="Ribosomal protein S18"/>
    <property type="match status" value="1"/>
</dbReference>
<dbReference type="GO" id="GO:0006412">
    <property type="term" value="P:translation"/>
    <property type="evidence" value="ECO:0007669"/>
    <property type="project" value="UniProtKB-UniRule"/>
</dbReference>
<dbReference type="PANTHER" id="PTHR13479:SF40">
    <property type="entry name" value="SMALL RIBOSOMAL SUBUNIT PROTEIN BS18M"/>
    <property type="match status" value="1"/>
</dbReference>
<dbReference type="STRING" id="34097.SAMN02745150_00792"/>
<keyword evidence="8" id="KW-1185">Reference proteome</keyword>
<dbReference type="SUPFAM" id="SSF46911">
    <property type="entry name" value="Ribosomal protein S18"/>
    <property type="match status" value="1"/>
</dbReference>
<protein>
    <recommendedName>
        <fullName evidence="4">Small ribosomal subunit protein bS18</fullName>
    </recommendedName>
</protein>
<dbReference type="EMBL" id="FOKY01000004">
    <property type="protein sequence ID" value="SFB78534.1"/>
    <property type="molecule type" value="Genomic_DNA"/>
</dbReference>
<evidence type="ECO:0000256" key="1">
    <source>
        <dbReference type="ARBA" id="ARBA00005589"/>
    </source>
</evidence>
<evidence type="ECO:0000256" key="2">
    <source>
        <dbReference type="ARBA" id="ARBA00022980"/>
    </source>
</evidence>
<keyword evidence="4" id="KW-0694">RNA-binding</keyword>
<dbReference type="PRINTS" id="PR00974">
    <property type="entry name" value="RIBOSOMALS18"/>
</dbReference>
<feature type="compositionally biased region" description="Basic and acidic residues" evidence="6">
    <location>
        <begin position="24"/>
        <end position="50"/>
    </location>
</feature>
<dbReference type="AlphaFoldDB" id="A0A1I1DUM1"/>
<dbReference type="Pfam" id="PF01084">
    <property type="entry name" value="Ribosomal_S18"/>
    <property type="match status" value="1"/>
</dbReference>
<sequence length="129" mass="14780">MFEEQKKINPQEGLEDAGQILGDLNKKNNQEKEDRLARENQGRMPKDNHFRGGSKKKSFFAKKVCKFSTGQIDPASINYKNVELLKRFIMPSGKIVPRRITGTCSKYQRILANEIKKARILALLPFSAR</sequence>
<comment type="similarity">
    <text evidence="1 4 5">Belongs to the bacterial ribosomal protein bS18 family.</text>
</comment>
<evidence type="ECO:0000256" key="3">
    <source>
        <dbReference type="ARBA" id="ARBA00023274"/>
    </source>
</evidence>
<name>A0A1I1DUM1_BREAD</name>
<evidence type="ECO:0000256" key="5">
    <source>
        <dbReference type="RuleBase" id="RU003910"/>
    </source>
</evidence>
<dbReference type="NCBIfam" id="TIGR00165">
    <property type="entry name" value="S18"/>
    <property type="match status" value="1"/>
</dbReference>
<gene>
    <name evidence="4" type="primary">rpsR</name>
    <name evidence="7" type="ORF">SAMN02745150_00792</name>
</gene>
<comment type="subunit">
    <text evidence="4">Part of the 30S ribosomal subunit. Forms a tight heterodimer with protein bS6.</text>
</comment>
<evidence type="ECO:0000256" key="4">
    <source>
        <dbReference type="HAMAP-Rule" id="MF_00270"/>
    </source>
</evidence>
<dbReference type="GO" id="GO:0022627">
    <property type="term" value="C:cytosolic small ribosomal subunit"/>
    <property type="evidence" value="ECO:0007669"/>
    <property type="project" value="TreeGrafter"/>
</dbReference>
<dbReference type="PANTHER" id="PTHR13479">
    <property type="entry name" value="30S RIBOSOMAL PROTEIN S18"/>
    <property type="match status" value="1"/>
</dbReference>
<organism evidence="7 8">
    <name type="scientific">Brevinema andersonii</name>
    <dbReference type="NCBI Taxonomy" id="34097"/>
    <lineage>
        <taxon>Bacteria</taxon>
        <taxon>Pseudomonadati</taxon>
        <taxon>Spirochaetota</taxon>
        <taxon>Spirochaetia</taxon>
        <taxon>Brevinematales</taxon>
        <taxon>Brevinemataceae</taxon>
        <taxon>Brevinema</taxon>
    </lineage>
</organism>
<reference evidence="8" key="1">
    <citation type="submission" date="2016-10" db="EMBL/GenBank/DDBJ databases">
        <authorList>
            <person name="Varghese N."/>
            <person name="Submissions S."/>
        </authorList>
    </citation>
    <scope>NUCLEOTIDE SEQUENCE [LARGE SCALE GENOMIC DNA]</scope>
    <source>
        <strain evidence="8">ATCC 43811</strain>
    </source>
</reference>
<accession>A0A1I1DUM1</accession>
<feature type="region of interest" description="Disordered" evidence="6">
    <location>
        <begin position="1"/>
        <end position="55"/>
    </location>
</feature>
<dbReference type="GO" id="GO:0003735">
    <property type="term" value="F:structural constituent of ribosome"/>
    <property type="evidence" value="ECO:0007669"/>
    <property type="project" value="InterPro"/>
</dbReference>
<keyword evidence="4" id="KW-0699">rRNA-binding</keyword>
<dbReference type="GO" id="GO:0070181">
    <property type="term" value="F:small ribosomal subunit rRNA binding"/>
    <property type="evidence" value="ECO:0007669"/>
    <property type="project" value="TreeGrafter"/>
</dbReference>
<dbReference type="Proteomes" id="UP000240042">
    <property type="component" value="Unassembled WGS sequence"/>
</dbReference>
<proteinExistence type="inferred from homology"/>
<evidence type="ECO:0000256" key="6">
    <source>
        <dbReference type="SAM" id="MobiDB-lite"/>
    </source>
</evidence>
<comment type="function">
    <text evidence="4">Binds as a heterodimer with protein bS6 to the central domain of the 16S rRNA, where it helps stabilize the platform of the 30S subunit.</text>
</comment>